<keyword evidence="5" id="KW-1185">Reference proteome</keyword>
<feature type="compositionally biased region" description="Low complexity" evidence="1">
    <location>
        <begin position="145"/>
        <end position="163"/>
    </location>
</feature>
<feature type="transmembrane region" description="Helical" evidence="2">
    <location>
        <begin position="50"/>
        <end position="72"/>
    </location>
</feature>
<evidence type="ECO:0000313" key="4">
    <source>
        <dbReference type="EMBL" id="GED07132.1"/>
    </source>
</evidence>
<feature type="region of interest" description="Disordered" evidence="1">
    <location>
        <begin position="185"/>
        <end position="254"/>
    </location>
</feature>
<protein>
    <recommendedName>
        <fullName evidence="3">Phage shock protein PspC N-terminal domain-containing protein</fullName>
    </recommendedName>
</protein>
<feature type="region of interest" description="Disordered" evidence="1">
    <location>
        <begin position="140"/>
        <end position="167"/>
    </location>
</feature>
<dbReference type="Proteomes" id="UP000316612">
    <property type="component" value="Unassembled WGS sequence"/>
</dbReference>
<evidence type="ECO:0000259" key="3">
    <source>
        <dbReference type="Pfam" id="PF04024"/>
    </source>
</evidence>
<gene>
    <name evidence="4" type="ORF">AUR04nite_26640</name>
</gene>
<proteinExistence type="predicted"/>
<evidence type="ECO:0000256" key="1">
    <source>
        <dbReference type="SAM" id="MobiDB-lite"/>
    </source>
</evidence>
<comment type="caution">
    <text evidence="4">The sequence shown here is derived from an EMBL/GenBank/DDBJ whole genome shotgun (WGS) entry which is preliminary data.</text>
</comment>
<keyword evidence="2" id="KW-0472">Membrane</keyword>
<dbReference type="RefSeq" id="WP_141365915.1">
    <property type="nucleotide sequence ID" value="NZ_BAAAJL010000010.1"/>
</dbReference>
<sequence length="448" mass="47004">MSNQRPASGGGFFSQMRKTQIVRQDSQWLGGVSAGIAQRYNIDVVLVRGVVVALSILGGLGLVLYALAWALLPDAKDQIHLEQALAKNWTSGMTGSVVMLAIGVFPAPWFLDTIAPVLWPVVIVAAVLFVVFSRRNTKFERPNKASSSSGPQGFSAAAPSAGASDEDLTVHGSIVEKNWRSDQQSFSARASAQSTEPKPAQQPTAPNDFQEYTMGSQYQAPSDPLQPGSEPTGSYDYTSHNPAQQAKAERKARLAPPVPGWAATTVVGLTVLVVAGVLGLDYLGIMDLPGSGWGIALAAGLLIVGLCIVLASAAKRTSGGLLGLAIPLLVLTLIFGNNIGSSTDAAPDSTDSGRSYSAVFSNSTIDLSDMSGIAENTTVDVSSVFSKVDLKLPPMVKVKVLNNGVFISDLDGELPQDRYSMSEQTPTLTVNVTGAFSSIDASVYTPNS</sequence>
<feature type="transmembrane region" description="Helical" evidence="2">
    <location>
        <begin position="321"/>
        <end position="340"/>
    </location>
</feature>
<evidence type="ECO:0000256" key="2">
    <source>
        <dbReference type="SAM" id="Phobius"/>
    </source>
</evidence>
<feature type="transmembrane region" description="Helical" evidence="2">
    <location>
        <begin position="260"/>
        <end position="280"/>
    </location>
</feature>
<feature type="compositionally biased region" description="Low complexity" evidence="1">
    <location>
        <begin position="185"/>
        <end position="194"/>
    </location>
</feature>
<keyword evidence="2" id="KW-0812">Transmembrane</keyword>
<dbReference type="Pfam" id="PF04024">
    <property type="entry name" value="PspC"/>
    <property type="match status" value="1"/>
</dbReference>
<feature type="transmembrane region" description="Helical" evidence="2">
    <location>
        <begin position="117"/>
        <end position="134"/>
    </location>
</feature>
<dbReference type="AlphaFoldDB" id="A0A4Y4DP85"/>
<feature type="transmembrane region" description="Helical" evidence="2">
    <location>
        <begin position="292"/>
        <end position="314"/>
    </location>
</feature>
<dbReference type="InterPro" id="IPR007168">
    <property type="entry name" value="Phageshock_PspC_N"/>
</dbReference>
<dbReference type="OrthoDB" id="7359894at2"/>
<name>A0A4Y4DP85_GLUUR</name>
<dbReference type="EMBL" id="BJNY01000016">
    <property type="protein sequence ID" value="GED07132.1"/>
    <property type="molecule type" value="Genomic_DNA"/>
</dbReference>
<organism evidence="4 5">
    <name type="scientific">Glutamicibacter uratoxydans</name>
    <name type="common">Arthrobacter uratoxydans</name>
    <dbReference type="NCBI Taxonomy" id="43667"/>
    <lineage>
        <taxon>Bacteria</taxon>
        <taxon>Bacillati</taxon>
        <taxon>Actinomycetota</taxon>
        <taxon>Actinomycetes</taxon>
        <taxon>Micrococcales</taxon>
        <taxon>Micrococcaceae</taxon>
        <taxon>Glutamicibacter</taxon>
    </lineage>
</organism>
<reference evidence="4 5" key="1">
    <citation type="submission" date="2019-06" db="EMBL/GenBank/DDBJ databases">
        <title>Whole genome shotgun sequence of Glutamicibacter uratoxydans NBRC 15515.</title>
        <authorList>
            <person name="Hosoyama A."/>
            <person name="Uohara A."/>
            <person name="Ohji S."/>
            <person name="Ichikawa N."/>
        </authorList>
    </citation>
    <scope>NUCLEOTIDE SEQUENCE [LARGE SCALE GENOMIC DNA]</scope>
    <source>
        <strain evidence="4 5">NBRC 15515</strain>
    </source>
</reference>
<feature type="compositionally biased region" description="Polar residues" evidence="1">
    <location>
        <begin position="229"/>
        <end position="244"/>
    </location>
</feature>
<feature type="domain" description="Phage shock protein PspC N-terminal" evidence="3">
    <location>
        <begin position="21"/>
        <end position="74"/>
    </location>
</feature>
<evidence type="ECO:0000313" key="5">
    <source>
        <dbReference type="Proteomes" id="UP000316612"/>
    </source>
</evidence>
<accession>A0A4Y4DP85</accession>
<keyword evidence="2" id="KW-1133">Transmembrane helix</keyword>